<dbReference type="VEuPathDB" id="ToxoDB:BESB_046560"/>
<reference evidence="2 3" key="1">
    <citation type="submission" date="2017-09" db="EMBL/GenBank/DDBJ databases">
        <title>Genome sequencing of Besnoitia besnoiti strain Bb-Ger1.</title>
        <authorList>
            <person name="Schares G."/>
            <person name="Venepally P."/>
            <person name="Lorenzi H.A."/>
        </authorList>
    </citation>
    <scope>NUCLEOTIDE SEQUENCE [LARGE SCALE GENOMIC DNA]</scope>
    <source>
        <strain evidence="2 3">Bb-Ger1</strain>
    </source>
</reference>
<feature type="region of interest" description="Disordered" evidence="1">
    <location>
        <begin position="934"/>
        <end position="977"/>
    </location>
</feature>
<feature type="compositionally biased region" description="Polar residues" evidence="1">
    <location>
        <begin position="31"/>
        <end position="40"/>
    </location>
</feature>
<accession>A0A2A9MH25</accession>
<feature type="compositionally biased region" description="Low complexity" evidence="1">
    <location>
        <begin position="1714"/>
        <end position="1728"/>
    </location>
</feature>
<feature type="region of interest" description="Disordered" evidence="1">
    <location>
        <begin position="308"/>
        <end position="375"/>
    </location>
</feature>
<protein>
    <submittedName>
        <fullName evidence="2">Uncharacterized protein</fullName>
    </submittedName>
</protein>
<evidence type="ECO:0000313" key="3">
    <source>
        <dbReference type="Proteomes" id="UP000224006"/>
    </source>
</evidence>
<feature type="region of interest" description="Disordered" evidence="1">
    <location>
        <begin position="612"/>
        <end position="672"/>
    </location>
</feature>
<evidence type="ECO:0000313" key="2">
    <source>
        <dbReference type="EMBL" id="PFH36464.1"/>
    </source>
</evidence>
<feature type="region of interest" description="Disordered" evidence="1">
    <location>
        <begin position="2255"/>
        <end position="2295"/>
    </location>
</feature>
<feature type="compositionally biased region" description="Basic and acidic residues" evidence="1">
    <location>
        <begin position="92"/>
        <end position="101"/>
    </location>
</feature>
<feature type="compositionally biased region" description="Low complexity" evidence="1">
    <location>
        <begin position="134"/>
        <end position="145"/>
    </location>
</feature>
<feature type="region of interest" description="Disordered" evidence="1">
    <location>
        <begin position="2181"/>
        <end position="2201"/>
    </location>
</feature>
<gene>
    <name evidence="2" type="ORF">BESB_046560</name>
</gene>
<keyword evidence="3" id="KW-1185">Reference proteome</keyword>
<dbReference type="GeneID" id="40309586"/>
<feature type="region of interest" description="Disordered" evidence="1">
    <location>
        <begin position="757"/>
        <end position="800"/>
    </location>
</feature>
<dbReference type="RefSeq" id="XP_029220473.1">
    <property type="nucleotide sequence ID" value="XM_029363107.1"/>
</dbReference>
<feature type="compositionally biased region" description="Polar residues" evidence="1">
    <location>
        <begin position="1157"/>
        <end position="1176"/>
    </location>
</feature>
<feature type="region of interest" description="Disordered" evidence="1">
    <location>
        <begin position="1670"/>
        <end position="1734"/>
    </location>
</feature>
<feature type="region of interest" description="Disordered" evidence="1">
    <location>
        <begin position="692"/>
        <end position="730"/>
    </location>
</feature>
<feature type="region of interest" description="Disordered" evidence="1">
    <location>
        <begin position="534"/>
        <end position="562"/>
    </location>
</feature>
<feature type="compositionally biased region" description="Basic and acidic residues" evidence="1">
    <location>
        <begin position="227"/>
        <end position="239"/>
    </location>
</feature>
<feature type="region of interest" description="Disordered" evidence="1">
    <location>
        <begin position="88"/>
        <end position="110"/>
    </location>
</feature>
<feature type="compositionally biased region" description="Low complexity" evidence="1">
    <location>
        <begin position="1338"/>
        <end position="1348"/>
    </location>
</feature>
<feature type="compositionally biased region" description="Polar residues" evidence="1">
    <location>
        <begin position="2034"/>
        <end position="2058"/>
    </location>
</feature>
<comment type="caution">
    <text evidence="2">The sequence shown here is derived from an EMBL/GenBank/DDBJ whole genome shotgun (WGS) entry which is preliminary data.</text>
</comment>
<dbReference type="Proteomes" id="UP000224006">
    <property type="component" value="Chromosome III"/>
</dbReference>
<feature type="region of interest" description="Disordered" evidence="1">
    <location>
        <begin position="1998"/>
        <end position="2060"/>
    </location>
</feature>
<evidence type="ECO:0000256" key="1">
    <source>
        <dbReference type="SAM" id="MobiDB-lite"/>
    </source>
</evidence>
<proteinExistence type="predicted"/>
<dbReference type="KEGG" id="bbes:BESB_046560"/>
<dbReference type="EMBL" id="NWUJ01000003">
    <property type="protein sequence ID" value="PFH36464.1"/>
    <property type="molecule type" value="Genomic_DNA"/>
</dbReference>
<feature type="region of interest" description="Disordered" evidence="1">
    <location>
        <begin position="498"/>
        <end position="522"/>
    </location>
</feature>
<feature type="compositionally biased region" description="Polar residues" evidence="1">
    <location>
        <begin position="365"/>
        <end position="375"/>
    </location>
</feature>
<feature type="region of interest" description="Disordered" evidence="1">
    <location>
        <begin position="1137"/>
        <end position="1281"/>
    </location>
</feature>
<feature type="region of interest" description="Disordered" evidence="1">
    <location>
        <begin position="1618"/>
        <end position="1641"/>
    </location>
</feature>
<sequence length="2295" mass="243434">MRAAAVARFPAFQRVRAPASQPQQECRRQPSGGQMSSQAGSRRGRPKTAAAQHQPAPPICPRLPHGAKCDSGASPLLSFTNVGRESIDSAAEETRAPDRGNHRTQSRQKWSAALDSSVLLKLPSLPTRLLPLSRPHQARSAASASNQATGEEAAGRRDLANLLRGTQGAGNNSGADSVSIRGGGPPPATQADALACSTATTASTHSHIQSETTSERQERNHAGSVERTTDLRKGEDARSSAETASYTNDAAGRAIQEARAAAAIAVAAARATIEASSMVNWGTWGLLPSHEPHQTSRAPAARLPVFLPASAPQGLPSDDSAAGSAPPRQIGPPGEAETLQNSQARQGQPQERRYGRRGRRIPAKGNTSCRSSGSCSCADVIRDPLQQDYAASSPVASLDCRVPVQARDEAVPLPQTYTRYLQHEEDSRRTWSALPEPRGVVEDSDEAKDSATSSTPRRYSAAASTLCKALAVAHAREGCGGPTTSTDVGELTCGGVNTLPRHGPEHGEPCEALSGPRTETREPDAVPALEQCLSGAESEERVRRSSKVKRSADRGQEATLVHPGGRTVSRMLPERIREDSKLCPEAARSLRGSTCAWRSNSGDEARRLSALGSSGRSRCALRESPVEAGLSRAVQSTTTHEPTAKQEPRAAARSAATESLPRSALGFPDAGDADVAPLAMLARENRRANFLGAAGDSQGTPGGTARGSKNAGYSCGGGEERQEVNQQRQSARLTQTCANASGSRECPEDCVRGLVERKRAVEDESPSTQGGRLEEKPGEPQEERAPARLSEGEKQELASSKTGFDWLSKFPFRSAVHFTTDISARRGDDTCVHRPEEPHPPPAPFTAAHVALCLGLQAPDERQCQLSMAKRIGDLETQLKNEVCTKLNYRDCFRRQLMLQQALLRQQQKLLRIEREKLELQRADALLLSSGPPEGCPLHAVDSGTKEQGGSRVVDRRERQSVERSRHHEAREAAAHPAMCVAGMPPGTPTAHAAAPAPSRTGLVEYPGDLLQRETPSTAADDGAAASTPGVPRHALDRLRGCARDEATRLACAQALHDGLAFSSAAAAAGERPNKEEAAGQDFAQLQPFCVPRLLDETQSAAQLVLLGLPVSREDPSAAAAPVGAGVLLLAVQTSRAPTPTADRLPGGTRPGCFGSQRAQATSASPSPRETASPPASSVCGEPAATRDANAAKGRRRKRSCPSSARVPSVLESRQPQGSAEVKSPSHSPAMPQGEGLPTCGRPRISGPRSPPTQSELPRISAPEPKSAGTPSVTGSTAAGCPPSLVTSQTLSASALTEETFHSSVFLTDSVDVAVFNRGDLPHTSLAAAYHPEAAARGPVPSGPSSSSNAEVHQSSALSSLSSPRIPGRIFCRDSPPGSMEWVPSGAPGAPAGNPACSEVSSCKPRARKAFSLAETCSENAQLSLRRPRSLDDAKVARSRLEEAAGEGYRKRFLRQKQMWATIQRSDRETGVASKGTAEVWRASSLLPSSLQPPHLRPGAAPCRGDAAVLAQNPVSREAPGSLYGSPSAFGEGTTEPLLVACSLRKAESLGATRIQGGAKQEQEQRDRTALQQLRERAERVVKSLDASSSSTFSRAVNQACASQPLSAKPPPRVTCAGPPRADKCGGSTTSVPGKERNGIRAPGGRAVVAAVAPDADAAKRRALASPRSALPRLFAQSTSETASRPRAPSLRTPSRGLDCRTRASEPSIAEGIPAKTTRAATAPPAEKASTENRREIRPGLYTAETELESIAKPQTLPRLIFRQDAPCRNDCSKSASSHQPGSVNEARVQGEATALATRQHVPHPGEESPCGSAGSLPRSHLRKTRVTEPNGQLQAKTHVNFAPCEKPEKTGLVWRAGEANRGHSCPPTATQRGQHLPKRSTDGFFSMPSDVFEGAAGGERKTSEKSQDAELDFVPLQLSPVSKGDGEPDRRTQASVATVVGRPRAVNPLRTDGQRGGVAEATSLVHLLQRKIHEQQLLRDALRGELADILHRQQHQAEKRLDQIKNETAPLRHGRNGDPTGVHICTRGDDASDPTQTTTAPVASRRSLSLPTETAKPSSVFGLHRTPMLHAPSLLRVGPFERSALPRAPAHTPTETYPRVLEEFENRYHSAPLEACTPYSQRDVGGATRGEISAREALQVSPSGGRELCVPAREVQTEPAVEDAVVRSDSRLLLGTQHASSTLSGLKHHHHAEETQKSEAPWAMPPRALAERGECVVARDAASRDLQVREEALRALSALKARQGELQRQLLRTEDSAAGRVRPLVSTAPAEVPEGRGPSEGFMQPRAGFGPRSR</sequence>
<feature type="region of interest" description="Disordered" evidence="1">
    <location>
        <begin position="1335"/>
        <end position="1362"/>
    </location>
</feature>
<feature type="region of interest" description="Disordered" evidence="1">
    <location>
        <begin position="134"/>
        <end position="247"/>
    </location>
</feature>
<name>A0A2A9MH25_BESBE</name>
<feature type="compositionally biased region" description="Basic and acidic residues" evidence="1">
    <location>
        <begin position="772"/>
        <end position="796"/>
    </location>
</feature>
<feature type="region of interest" description="Disordered" evidence="1">
    <location>
        <begin position="426"/>
        <end position="457"/>
    </location>
</feature>
<feature type="region of interest" description="Disordered" evidence="1">
    <location>
        <begin position="1"/>
        <end position="68"/>
    </location>
</feature>
<feature type="region of interest" description="Disordered" evidence="1">
    <location>
        <begin position="1801"/>
        <end position="1834"/>
    </location>
</feature>
<organism evidence="2 3">
    <name type="scientific">Besnoitia besnoiti</name>
    <name type="common">Apicomplexan protozoan</name>
    <dbReference type="NCBI Taxonomy" id="94643"/>
    <lineage>
        <taxon>Eukaryota</taxon>
        <taxon>Sar</taxon>
        <taxon>Alveolata</taxon>
        <taxon>Apicomplexa</taxon>
        <taxon>Conoidasida</taxon>
        <taxon>Coccidia</taxon>
        <taxon>Eucoccidiorida</taxon>
        <taxon>Eimeriorina</taxon>
        <taxon>Sarcocystidae</taxon>
        <taxon>Besnoitia</taxon>
    </lineage>
</organism>
<feature type="compositionally biased region" description="Basic and acidic residues" evidence="1">
    <location>
        <begin position="953"/>
        <end position="974"/>
    </location>
</feature>
<feature type="compositionally biased region" description="Low complexity" evidence="1">
    <location>
        <begin position="197"/>
        <end position="207"/>
    </location>
</feature>